<proteinExistence type="predicted"/>
<dbReference type="AlphaFoldDB" id="A0A165BBI8"/>
<name>A0A165BBI8_EXIGL</name>
<dbReference type="Pfam" id="PF06912">
    <property type="entry name" value="DUF1275"/>
    <property type="match status" value="1"/>
</dbReference>
<keyword evidence="4" id="KW-1185">Reference proteome</keyword>
<reference evidence="3 4" key="1">
    <citation type="journal article" date="2016" name="Mol. Biol. Evol.">
        <title>Comparative Genomics of Early-Diverging Mushroom-Forming Fungi Provides Insights into the Origins of Lignocellulose Decay Capabilities.</title>
        <authorList>
            <person name="Nagy L.G."/>
            <person name="Riley R."/>
            <person name="Tritt A."/>
            <person name="Adam C."/>
            <person name="Daum C."/>
            <person name="Floudas D."/>
            <person name="Sun H."/>
            <person name="Yadav J.S."/>
            <person name="Pangilinan J."/>
            <person name="Larsson K.H."/>
            <person name="Matsuura K."/>
            <person name="Barry K."/>
            <person name="Labutti K."/>
            <person name="Kuo R."/>
            <person name="Ohm R.A."/>
            <person name="Bhattacharya S.S."/>
            <person name="Shirouzu T."/>
            <person name="Yoshinaga Y."/>
            <person name="Martin F.M."/>
            <person name="Grigoriev I.V."/>
            <person name="Hibbett D.S."/>
        </authorList>
    </citation>
    <scope>NUCLEOTIDE SEQUENCE [LARGE SCALE GENOMIC DNA]</scope>
    <source>
        <strain evidence="3 4">HHB12029</strain>
    </source>
</reference>
<dbReference type="STRING" id="1314781.A0A165BBI8"/>
<sequence>MPNVSQTNRMAGVLTHLSPRPISDERPTTRLIDDTCITIDVKNERTRLYNTDQLEGAGYGSLDSVAAEDVFSLAASLPPPATAAGQHVAMRFRVLEHLRADIDPYRATIPLICYCFMTGYIDTVSFSACFSWCAFQTGNTILLGLAIARLFTGPEIDAAMRMQDKHALVSFLSFLAGGALGRFTNIENSSIFGAKKRAWLFLATLATALLTLAGSIFANASKPDVFTTDRGEAGWTDMFGFLALGCISASMGLQAIVATRLGSHFATSVVLTTIWVQIVSEPSIIKLNRRMLARDSWLLAVLFVLIGGIVGHALGNTIGDSSTLAMGAGIRVLIAILWLFAPAAVVNE</sequence>
<feature type="transmembrane region" description="Helical" evidence="2">
    <location>
        <begin position="167"/>
        <end position="186"/>
    </location>
</feature>
<evidence type="ECO:0008006" key="5">
    <source>
        <dbReference type="Google" id="ProtNLM"/>
    </source>
</evidence>
<gene>
    <name evidence="3" type="ORF">EXIGLDRAFT_756360</name>
</gene>
<feature type="transmembrane region" description="Helical" evidence="2">
    <location>
        <begin position="324"/>
        <end position="346"/>
    </location>
</feature>
<dbReference type="InParanoid" id="A0A165BBI8"/>
<evidence type="ECO:0000313" key="4">
    <source>
        <dbReference type="Proteomes" id="UP000077266"/>
    </source>
</evidence>
<protein>
    <recommendedName>
        <fullName evidence="5">DUF1275 domain protein</fullName>
    </recommendedName>
</protein>
<keyword evidence="2" id="KW-0472">Membrane</keyword>
<feature type="transmembrane region" description="Helical" evidence="2">
    <location>
        <begin position="198"/>
        <end position="218"/>
    </location>
</feature>
<evidence type="ECO:0000256" key="1">
    <source>
        <dbReference type="SAM" id="MobiDB-lite"/>
    </source>
</evidence>
<accession>A0A165BBI8</accession>
<keyword evidence="2" id="KW-0812">Transmembrane</keyword>
<dbReference type="PANTHER" id="PTHR37488:SF2">
    <property type="entry name" value="DUF1275 DOMAIN-CONTAINING PROTEIN"/>
    <property type="match status" value="1"/>
</dbReference>
<evidence type="ECO:0000256" key="2">
    <source>
        <dbReference type="SAM" id="Phobius"/>
    </source>
</evidence>
<organism evidence="3 4">
    <name type="scientific">Exidia glandulosa HHB12029</name>
    <dbReference type="NCBI Taxonomy" id="1314781"/>
    <lineage>
        <taxon>Eukaryota</taxon>
        <taxon>Fungi</taxon>
        <taxon>Dikarya</taxon>
        <taxon>Basidiomycota</taxon>
        <taxon>Agaricomycotina</taxon>
        <taxon>Agaricomycetes</taxon>
        <taxon>Auriculariales</taxon>
        <taxon>Exidiaceae</taxon>
        <taxon>Exidia</taxon>
    </lineage>
</organism>
<dbReference type="Proteomes" id="UP000077266">
    <property type="component" value="Unassembled WGS sequence"/>
</dbReference>
<feature type="transmembrane region" description="Helical" evidence="2">
    <location>
        <begin position="239"/>
        <end position="259"/>
    </location>
</feature>
<dbReference type="EMBL" id="KV426501">
    <property type="protein sequence ID" value="KZV80261.1"/>
    <property type="molecule type" value="Genomic_DNA"/>
</dbReference>
<keyword evidence="2" id="KW-1133">Transmembrane helix</keyword>
<feature type="region of interest" description="Disordered" evidence="1">
    <location>
        <begin position="1"/>
        <end position="25"/>
    </location>
</feature>
<feature type="transmembrane region" description="Helical" evidence="2">
    <location>
        <begin position="297"/>
        <end position="318"/>
    </location>
</feature>
<dbReference type="OrthoDB" id="5288586at2759"/>
<dbReference type="PANTHER" id="PTHR37488">
    <property type="entry name" value="DUF1275 DOMAIN-CONTAINING PROTEIN"/>
    <property type="match status" value="1"/>
</dbReference>
<dbReference type="InterPro" id="IPR010699">
    <property type="entry name" value="DUF1275"/>
</dbReference>
<evidence type="ECO:0000313" key="3">
    <source>
        <dbReference type="EMBL" id="KZV80261.1"/>
    </source>
</evidence>